<reference evidence="3" key="1">
    <citation type="journal article" date="2018" name="Nat. Microbiol.">
        <title>Leveraging single-cell genomics to expand the fungal tree of life.</title>
        <authorList>
            <person name="Ahrendt S.R."/>
            <person name="Quandt C.A."/>
            <person name="Ciobanu D."/>
            <person name="Clum A."/>
            <person name="Salamov A."/>
            <person name="Andreopoulos B."/>
            <person name="Cheng J.F."/>
            <person name="Woyke T."/>
            <person name="Pelin A."/>
            <person name="Henrissat B."/>
            <person name="Reynolds N.K."/>
            <person name="Benny G.L."/>
            <person name="Smith M.E."/>
            <person name="James T.Y."/>
            <person name="Grigoriev I.V."/>
        </authorList>
    </citation>
    <scope>NUCLEOTIDE SEQUENCE [LARGE SCALE GENOMIC DNA]</scope>
    <source>
        <strain evidence="3">RSA 468</strain>
    </source>
</reference>
<accession>A0A4P9ZKY5</accession>
<name>A0A4P9ZKY5_9FUNG</name>
<gene>
    <name evidence="2" type="ORF">BJ085DRAFT_30809</name>
</gene>
<protein>
    <submittedName>
        <fullName evidence="2">Uncharacterized protein</fullName>
    </submittedName>
</protein>
<evidence type="ECO:0000313" key="3">
    <source>
        <dbReference type="Proteomes" id="UP000268162"/>
    </source>
</evidence>
<keyword evidence="1" id="KW-0732">Signal</keyword>
<proteinExistence type="predicted"/>
<dbReference type="Proteomes" id="UP000268162">
    <property type="component" value="Unassembled WGS sequence"/>
</dbReference>
<evidence type="ECO:0000313" key="2">
    <source>
        <dbReference type="EMBL" id="RKP33232.1"/>
    </source>
</evidence>
<keyword evidence="3" id="KW-1185">Reference proteome</keyword>
<dbReference type="AlphaFoldDB" id="A0A4P9ZKY5"/>
<feature type="chain" id="PRO_5020298094" evidence="1">
    <location>
        <begin position="28"/>
        <end position="112"/>
    </location>
</feature>
<feature type="signal peptide" evidence="1">
    <location>
        <begin position="1"/>
        <end position="27"/>
    </location>
</feature>
<evidence type="ECO:0000256" key="1">
    <source>
        <dbReference type="SAM" id="SignalP"/>
    </source>
</evidence>
<organism evidence="2 3">
    <name type="scientific">Dimargaris cristalligena</name>
    <dbReference type="NCBI Taxonomy" id="215637"/>
    <lineage>
        <taxon>Eukaryota</taxon>
        <taxon>Fungi</taxon>
        <taxon>Fungi incertae sedis</taxon>
        <taxon>Zoopagomycota</taxon>
        <taxon>Kickxellomycotina</taxon>
        <taxon>Dimargaritomycetes</taxon>
        <taxon>Dimargaritales</taxon>
        <taxon>Dimargaritaceae</taxon>
        <taxon>Dimargaris</taxon>
    </lineage>
</organism>
<dbReference type="EMBL" id="ML004168">
    <property type="protein sequence ID" value="RKP33232.1"/>
    <property type="molecule type" value="Genomic_DNA"/>
</dbReference>
<sequence>MVPLRMNVLGLAVLGLSLSLQSQHAMAGYFGLYNNSTQLSQASESTRAVRGNPAIGERGPQGIWVDGRLITNSFNAQDADREITRNMSPQEKERYYQSAQWEKDYLNKQFSA</sequence>